<comment type="caution">
    <text evidence="6">The sequence shown here is derived from an EMBL/GenBank/DDBJ whole genome shotgun (WGS) entry which is preliminary data.</text>
</comment>
<feature type="short sequence motif" description="DGA/G" evidence="4">
    <location>
        <begin position="241"/>
        <end position="243"/>
    </location>
</feature>
<dbReference type="PROSITE" id="PS51635">
    <property type="entry name" value="PNPLA"/>
    <property type="match status" value="1"/>
</dbReference>
<evidence type="ECO:0000313" key="6">
    <source>
        <dbReference type="EMBL" id="MBP3960980.1"/>
    </source>
</evidence>
<comment type="caution">
    <text evidence="4">Lacks conserved residue(s) required for the propagation of feature annotation.</text>
</comment>
<dbReference type="RefSeq" id="WP_210663531.1">
    <property type="nucleotide sequence ID" value="NZ_JAGKQQ010000002.1"/>
</dbReference>
<reference evidence="6 7" key="1">
    <citation type="submission" date="2021-04" db="EMBL/GenBank/DDBJ databases">
        <authorList>
            <person name="Ivanova A."/>
        </authorList>
    </citation>
    <scope>NUCLEOTIDE SEQUENCE [LARGE SCALE GENOMIC DNA]</scope>
    <source>
        <strain evidence="6 7">G18</strain>
    </source>
</reference>
<dbReference type="EMBL" id="JAGKQQ010000002">
    <property type="protein sequence ID" value="MBP3960980.1"/>
    <property type="molecule type" value="Genomic_DNA"/>
</dbReference>
<name>A0ABS5C6A3_9BACT</name>
<dbReference type="PANTHER" id="PTHR14226:SF74">
    <property type="entry name" value="BLR4684 PROTEIN"/>
    <property type="match status" value="1"/>
</dbReference>
<proteinExistence type="predicted"/>
<evidence type="ECO:0000259" key="5">
    <source>
        <dbReference type="PROSITE" id="PS51635"/>
    </source>
</evidence>
<protein>
    <submittedName>
        <fullName evidence="6">Patatin-like phospholipase family protein</fullName>
    </submittedName>
</protein>
<accession>A0ABS5C6A3</accession>
<keyword evidence="2 4" id="KW-0442">Lipid degradation</keyword>
<dbReference type="Gene3D" id="3.40.1090.10">
    <property type="entry name" value="Cytosolic phospholipase A2 catalytic domain"/>
    <property type="match status" value="2"/>
</dbReference>
<evidence type="ECO:0000256" key="3">
    <source>
        <dbReference type="ARBA" id="ARBA00023098"/>
    </source>
</evidence>
<evidence type="ECO:0000256" key="2">
    <source>
        <dbReference type="ARBA" id="ARBA00022963"/>
    </source>
</evidence>
<feature type="active site" description="Nucleophile" evidence="4">
    <location>
        <position position="97"/>
    </location>
</feature>
<dbReference type="InterPro" id="IPR016035">
    <property type="entry name" value="Acyl_Trfase/lysoPLipase"/>
</dbReference>
<dbReference type="Proteomes" id="UP000676565">
    <property type="component" value="Unassembled WGS sequence"/>
</dbReference>
<dbReference type="Pfam" id="PF01734">
    <property type="entry name" value="Patatin"/>
    <property type="match status" value="1"/>
</dbReference>
<dbReference type="PANTHER" id="PTHR14226">
    <property type="entry name" value="NEUROPATHY TARGET ESTERASE/SWISS CHEESE D.MELANOGASTER"/>
    <property type="match status" value="1"/>
</dbReference>
<dbReference type="InterPro" id="IPR002641">
    <property type="entry name" value="PNPLA_dom"/>
</dbReference>
<evidence type="ECO:0000313" key="7">
    <source>
        <dbReference type="Proteomes" id="UP000676565"/>
    </source>
</evidence>
<keyword evidence="1 4" id="KW-0378">Hydrolase</keyword>
<keyword evidence="7" id="KW-1185">Reference proteome</keyword>
<evidence type="ECO:0000256" key="1">
    <source>
        <dbReference type="ARBA" id="ARBA00022801"/>
    </source>
</evidence>
<sequence>MGPLIGLAILVGCHTPRQSERPRTGSHRVLASEDGPPIVPPGVVLMSPADLVDGLRKPQHVLALSSGGLYGAYSAGVLDGWTRAGTRPEFDVVTGTSTGALIAPFAFLGSEYDAQAMKLYTGVRTQDIFRVRAWVTIPFRDALATSLPLQKLIDSQITQELLERIAEEHRKGRRLYVGTTDLRTRRAVIWDMGAIACRPCPEGCMLFRDVLLASSSIPGVLPPVPFRIAIDGHRETEYHVDGGITAPLFMPPGVFESAGAGAGAGADPMLTKANFYAIVSGKLYPDEGIVRRRILPVLSASTGAVLFAHCRAELANTYWQSQLAGMRYHMVALRQDTDIQVNTAVSFDREIMMKLYREGLNDGQSGPNWKYIPPALSPCDGNYARGGLRLRTMPPVPVPVP</sequence>
<feature type="active site" description="Proton acceptor" evidence="4">
    <location>
        <position position="241"/>
    </location>
</feature>
<feature type="short sequence motif" description="GXSXG" evidence="4">
    <location>
        <begin position="95"/>
        <end position="99"/>
    </location>
</feature>
<evidence type="ECO:0000256" key="4">
    <source>
        <dbReference type="PROSITE-ProRule" id="PRU01161"/>
    </source>
</evidence>
<dbReference type="InterPro" id="IPR050301">
    <property type="entry name" value="NTE"/>
</dbReference>
<organism evidence="6 7">
    <name type="scientific">Gemmata palustris</name>
    <dbReference type="NCBI Taxonomy" id="2822762"/>
    <lineage>
        <taxon>Bacteria</taxon>
        <taxon>Pseudomonadati</taxon>
        <taxon>Planctomycetota</taxon>
        <taxon>Planctomycetia</taxon>
        <taxon>Gemmatales</taxon>
        <taxon>Gemmataceae</taxon>
        <taxon>Gemmata</taxon>
    </lineage>
</organism>
<feature type="domain" description="PNPLA" evidence="5">
    <location>
        <begin position="62"/>
        <end position="254"/>
    </location>
</feature>
<gene>
    <name evidence="6" type="ORF">J8F10_37645</name>
</gene>
<dbReference type="SUPFAM" id="SSF52151">
    <property type="entry name" value="FabD/lysophospholipase-like"/>
    <property type="match status" value="1"/>
</dbReference>
<keyword evidence="3 4" id="KW-0443">Lipid metabolism</keyword>